<feature type="region of interest" description="Disordered" evidence="1">
    <location>
        <begin position="1"/>
        <end position="46"/>
    </location>
</feature>
<dbReference type="PANTHER" id="PTHR35686:SF1">
    <property type="entry name" value="KINETOCHORE PROTEIN"/>
    <property type="match status" value="1"/>
</dbReference>
<comment type="caution">
    <text evidence="2">The sequence shown here is derived from an EMBL/GenBank/DDBJ whole genome shotgun (WGS) entry which is preliminary data.</text>
</comment>
<name>A0AAV5J1Z2_9ROSI</name>
<evidence type="ECO:0000313" key="3">
    <source>
        <dbReference type="Proteomes" id="UP001054252"/>
    </source>
</evidence>
<gene>
    <name evidence="2" type="ORF">SLEP1_g17018</name>
</gene>
<dbReference type="AlphaFoldDB" id="A0AAV5J1Z2"/>
<dbReference type="EMBL" id="BPVZ01000022">
    <property type="protein sequence ID" value="GKV04936.1"/>
    <property type="molecule type" value="Genomic_DNA"/>
</dbReference>
<dbReference type="PANTHER" id="PTHR35686">
    <property type="entry name" value="KINETOCHORE PROTEIN"/>
    <property type="match status" value="1"/>
</dbReference>
<reference evidence="2 3" key="1">
    <citation type="journal article" date="2021" name="Commun. Biol.">
        <title>The genome of Shorea leprosula (Dipterocarpaceae) highlights the ecological relevance of drought in aseasonal tropical rainforests.</title>
        <authorList>
            <person name="Ng K.K.S."/>
            <person name="Kobayashi M.J."/>
            <person name="Fawcett J.A."/>
            <person name="Hatakeyama M."/>
            <person name="Paape T."/>
            <person name="Ng C.H."/>
            <person name="Ang C.C."/>
            <person name="Tnah L.H."/>
            <person name="Lee C.T."/>
            <person name="Nishiyama T."/>
            <person name="Sese J."/>
            <person name="O'Brien M.J."/>
            <person name="Copetti D."/>
            <person name="Mohd Noor M.I."/>
            <person name="Ong R.C."/>
            <person name="Putra M."/>
            <person name="Sireger I.Z."/>
            <person name="Indrioko S."/>
            <person name="Kosugi Y."/>
            <person name="Izuno A."/>
            <person name="Isagi Y."/>
            <person name="Lee S.L."/>
            <person name="Shimizu K.K."/>
        </authorList>
    </citation>
    <scope>NUCLEOTIDE SEQUENCE [LARGE SCALE GENOMIC DNA]</scope>
    <source>
        <strain evidence="2">214</strain>
    </source>
</reference>
<proteinExistence type="predicted"/>
<evidence type="ECO:0000313" key="2">
    <source>
        <dbReference type="EMBL" id="GKV04936.1"/>
    </source>
</evidence>
<feature type="compositionally biased region" description="Basic and acidic residues" evidence="1">
    <location>
        <begin position="25"/>
        <end position="46"/>
    </location>
</feature>
<keyword evidence="3" id="KW-1185">Reference proteome</keyword>
<accession>A0AAV5J1Z2</accession>
<dbReference type="Proteomes" id="UP001054252">
    <property type="component" value="Unassembled WGS sequence"/>
</dbReference>
<sequence>MWRQNNFKGNSDSDQSISDDEDFNLDLRDDRASFGGGEEKVREKEDGLQLQSRLEILKGITGPSCGRKTNDSSLVACVKRRKFFS</sequence>
<feature type="compositionally biased region" description="Polar residues" evidence="1">
    <location>
        <begin position="1"/>
        <end position="10"/>
    </location>
</feature>
<organism evidence="2 3">
    <name type="scientific">Rubroshorea leprosula</name>
    <dbReference type="NCBI Taxonomy" id="152421"/>
    <lineage>
        <taxon>Eukaryota</taxon>
        <taxon>Viridiplantae</taxon>
        <taxon>Streptophyta</taxon>
        <taxon>Embryophyta</taxon>
        <taxon>Tracheophyta</taxon>
        <taxon>Spermatophyta</taxon>
        <taxon>Magnoliopsida</taxon>
        <taxon>eudicotyledons</taxon>
        <taxon>Gunneridae</taxon>
        <taxon>Pentapetalae</taxon>
        <taxon>rosids</taxon>
        <taxon>malvids</taxon>
        <taxon>Malvales</taxon>
        <taxon>Dipterocarpaceae</taxon>
        <taxon>Rubroshorea</taxon>
    </lineage>
</organism>
<protein>
    <submittedName>
        <fullName evidence="2">Uncharacterized protein</fullName>
    </submittedName>
</protein>
<evidence type="ECO:0000256" key="1">
    <source>
        <dbReference type="SAM" id="MobiDB-lite"/>
    </source>
</evidence>